<gene>
    <name evidence="5 8" type="primary">ftsA</name>
    <name evidence="8" type="ORF">ENO47_09320</name>
</gene>
<evidence type="ECO:0000313" key="8">
    <source>
        <dbReference type="EMBL" id="HEW46837.1"/>
    </source>
</evidence>
<dbReference type="NCBIfam" id="TIGR01174">
    <property type="entry name" value="ftsA"/>
    <property type="match status" value="1"/>
</dbReference>
<accession>A0A7C2VCA4</accession>
<comment type="subunit">
    <text evidence="5">Self-interacts. Interacts with FtsZ.</text>
</comment>
<dbReference type="GO" id="GO:0009898">
    <property type="term" value="C:cytoplasmic side of plasma membrane"/>
    <property type="evidence" value="ECO:0007669"/>
    <property type="project" value="UniProtKB-UniRule"/>
</dbReference>
<dbReference type="InterPro" id="IPR043129">
    <property type="entry name" value="ATPase_NBD"/>
</dbReference>
<dbReference type="GO" id="GO:0032153">
    <property type="term" value="C:cell division site"/>
    <property type="evidence" value="ECO:0007669"/>
    <property type="project" value="UniProtKB-UniRule"/>
</dbReference>
<keyword evidence="3 5" id="KW-0472">Membrane</keyword>
<protein>
    <recommendedName>
        <fullName evidence="5 6">Cell division protein FtsA</fullName>
    </recommendedName>
</protein>
<comment type="function">
    <text evidence="5 6">Cell division protein that is involved in the assembly of the Z ring. May serve as a membrane anchor for the Z ring.</text>
</comment>
<evidence type="ECO:0000256" key="1">
    <source>
        <dbReference type="ARBA" id="ARBA00022475"/>
    </source>
</evidence>
<dbReference type="SMART" id="SM00842">
    <property type="entry name" value="FtsA"/>
    <property type="match status" value="1"/>
</dbReference>
<dbReference type="SUPFAM" id="SSF53067">
    <property type="entry name" value="Actin-like ATPase domain"/>
    <property type="match status" value="2"/>
</dbReference>
<keyword evidence="2 5" id="KW-0132">Cell division</keyword>
<dbReference type="PANTHER" id="PTHR32432:SF4">
    <property type="entry name" value="CELL DIVISION PROTEIN FTSA"/>
    <property type="match status" value="1"/>
</dbReference>
<dbReference type="AlphaFoldDB" id="A0A7C2VCA4"/>
<comment type="similarity">
    <text evidence="5 6">Belongs to the FtsA/MreB family.</text>
</comment>
<dbReference type="Pfam" id="PF02491">
    <property type="entry name" value="SHS2_FTSA"/>
    <property type="match status" value="1"/>
</dbReference>
<proteinExistence type="inferred from homology"/>
<comment type="caution">
    <text evidence="8">The sequence shown here is derived from an EMBL/GenBank/DDBJ whole genome shotgun (WGS) entry which is preliminary data.</text>
</comment>
<dbReference type="InterPro" id="IPR050696">
    <property type="entry name" value="FtsA/MreB"/>
</dbReference>
<dbReference type="PIRSF" id="PIRSF003101">
    <property type="entry name" value="FtsA"/>
    <property type="match status" value="1"/>
</dbReference>
<evidence type="ECO:0000256" key="6">
    <source>
        <dbReference type="PIRNR" id="PIRNR003101"/>
    </source>
</evidence>
<dbReference type="CDD" id="cd24048">
    <property type="entry name" value="ASKHA_NBD_FtsA"/>
    <property type="match status" value="1"/>
</dbReference>
<dbReference type="EMBL" id="DSFP01000077">
    <property type="protein sequence ID" value="HEW46837.1"/>
    <property type="molecule type" value="Genomic_DNA"/>
</dbReference>
<dbReference type="Pfam" id="PF14450">
    <property type="entry name" value="FtsA"/>
    <property type="match status" value="2"/>
</dbReference>
<evidence type="ECO:0000256" key="5">
    <source>
        <dbReference type="HAMAP-Rule" id="MF_02033"/>
    </source>
</evidence>
<dbReference type="HAMAP" id="MF_02033">
    <property type="entry name" value="FtsA"/>
    <property type="match status" value="1"/>
</dbReference>
<keyword evidence="1 5" id="KW-1003">Cell membrane</keyword>
<dbReference type="InterPro" id="IPR003494">
    <property type="entry name" value="SHS2_FtsA"/>
</dbReference>
<keyword evidence="4 5" id="KW-0131">Cell cycle</keyword>
<dbReference type="InterPro" id="IPR020823">
    <property type="entry name" value="Cell_div_FtsA"/>
</dbReference>
<evidence type="ECO:0000256" key="2">
    <source>
        <dbReference type="ARBA" id="ARBA00022618"/>
    </source>
</evidence>
<dbReference type="PANTHER" id="PTHR32432">
    <property type="entry name" value="CELL DIVISION PROTEIN FTSA-RELATED"/>
    <property type="match status" value="1"/>
</dbReference>
<dbReference type="Gene3D" id="3.30.1490.110">
    <property type="match status" value="1"/>
</dbReference>
<evidence type="ECO:0000259" key="7">
    <source>
        <dbReference type="SMART" id="SM00842"/>
    </source>
</evidence>
<name>A0A7C2VCA4_9AQUI</name>
<feature type="domain" description="SHS2" evidence="7">
    <location>
        <begin position="4"/>
        <end position="192"/>
    </location>
</feature>
<dbReference type="Gene3D" id="3.30.420.40">
    <property type="match status" value="2"/>
</dbReference>
<evidence type="ECO:0000256" key="3">
    <source>
        <dbReference type="ARBA" id="ARBA00023136"/>
    </source>
</evidence>
<organism evidence="8">
    <name type="scientific">Hydrogenobacter sp</name>
    <dbReference type="NCBI Taxonomy" id="2152829"/>
    <lineage>
        <taxon>Bacteria</taxon>
        <taxon>Pseudomonadati</taxon>
        <taxon>Aquificota</taxon>
        <taxon>Aquificia</taxon>
        <taxon>Aquificales</taxon>
        <taxon>Aquificaceae</taxon>
        <taxon>Hydrogenobacter</taxon>
    </lineage>
</organism>
<reference evidence="8" key="1">
    <citation type="journal article" date="2020" name="mSystems">
        <title>Genome- and Community-Level Interaction Insights into Carbon Utilization and Element Cycling Functions of Hydrothermarchaeota in Hydrothermal Sediment.</title>
        <authorList>
            <person name="Zhou Z."/>
            <person name="Liu Y."/>
            <person name="Xu W."/>
            <person name="Pan J."/>
            <person name="Luo Z.H."/>
            <person name="Li M."/>
        </authorList>
    </citation>
    <scope>NUCLEOTIDE SEQUENCE [LARGE SCALE GENOMIC DNA]</scope>
    <source>
        <strain evidence="8">SpSt-132</strain>
    </source>
</reference>
<sequence length="416" mass="45695">MKLITSLDIGTSKVVALVGEVDSYGDLHVISIGESPSKGIDKGYVTRLDLAVNSVLTAIKEAQEMAGSKISNVVLGISGPTLKSQNEKDTISISSQPIEIDYTHIERLIERAIMRSKEEGYEVLDAIPRKFILDDQEGVIDPVGLLGSRISAEVHVVKIGSSILKNTEKVVLNAGMEVLGKFLSPLASAEAVLTPEEKEEGVLMIDMGAGLTDFVVFLEGSILVTGCLPIGGSNITKDIAHFMKINVEQAERIKIENGFAYADLVNEAERVKIKPRGEEKEVSISRKQLAEVIQIRLEEIMEKLSDYLNQQGVNLDSLHAGIVITGGSAKLAGMREFLERYFDLPVRIGYPMGVIGLKEKVQDPAYATSVGLIKLAHKSFIFDKRDVFSKGHEKEKKNSTFKNFVDRLMSFFRDII</sequence>
<evidence type="ECO:0000256" key="4">
    <source>
        <dbReference type="ARBA" id="ARBA00023306"/>
    </source>
</evidence>
<dbReference type="GO" id="GO:0043093">
    <property type="term" value="P:FtsZ-dependent cytokinesis"/>
    <property type="evidence" value="ECO:0007669"/>
    <property type="project" value="UniProtKB-UniRule"/>
</dbReference>
<comment type="subcellular location">
    <subcellularLocation>
        <location evidence="5">Cell membrane</location>
        <topology evidence="5">Peripheral membrane protein</topology>
        <orientation evidence="5">Cytoplasmic side</orientation>
    </subcellularLocation>
    <text evidence="5">Localizes to the Z ring in an FtsZ-dependent manner. Targeted to the membrane through a conserved C-terminal amphipathic helix.</text>
</comment>